<dbReference type="EMBL" id="JAVTTO010000002">
    <property type="protein sequence ID" value="MDT7831849.1"/>
    <property type="molecule type" value="Genomic_DNA"/>
</dbReference>
<keyword evidence="3" id="KW-0804">Transcription</keyword>
<keyword evidence="7" id="KW-1185">Reference proteome</keyword>
<dbReference type="Pfam" id="PF00440">
    <property type="entry name" value="TetR_N"/>
    <property type="match status" value="1"/>
</dbReference>
<proteinExistence type="predicted"/>
<gene>
    <name evidence="6" type="ORF">RQM59_05620</name>
</gene>
<protein>
    <submittedName>
        <fullName evidence="6">TetR/AcrR family transcriptional regulator</fullName>
    </submittedName>
</protein>
<dbReference type="PROSITE" id="PS50977">
    <property type="entry name" value="HTH_TETR_2"/>
    <property type="match status" value="1"/>
</dbReference>
<dbReference type="InterPro" id="IPR011075">
    <property type="entry name" value="TetR_C"/>
</dbReference>
<organism evidence="6 7">
    <name type="scientific">Asprobacillus argus</name>
    <dbReference type="NCBI Taxonomy" id="3076534"/>
    <lineage>
        <taxon>Bacteria</taxon>
        <taxon>Pseudomonadati</taxon>
        <taxon>Bacteroidota</taxon>
        <taxon>Flavobacteriia</taxon>
        <taxon>Flavobacteriales</taxon>
        <taxon>Flavobacteriaceae</taxon>
        <taxon>Asprobacillus</taxon>
    </lineage>
</organism>
<evidence type="ECO:0000313" key="6">
    <source>
        <dbReference type="EMBL" id="MDT7831849.1"/>
    </source>
</evidence>
<evidence type="ECO:0000259" key="5">
    <source>
        <dbReference type="PROSITE" id="PS50977"/>
    </source>
</evidence>
<evidence type="ECO:0000256" key="1">
    <source>
        <dbReference type="ARBA" id="ARBA00023015"/>
    </source>
</evidence>
<reference evidence="6 7" key="1">
    <citation type="submission" date="2023-09" db="EMBL/GenBank/DDBJ databases">
        <title>Novel taxa isolated from Blanes Bay.</title>
        <authorList>
            <person name="Rey-Velasco X."/>
            <person name="Lucena T."/>
        </authorList>
    </citation>
    <scope>NUCLEOTIDE SEQUENCE [LARGE SCALE GENOMIC DNA]</scope>
    <source>
        <strain evidence="6 7">S356</strain>
    </source>
</reference>
<dbReference type="InterPro" id="IPR036271">
    <property type="entry name" value="Tet_transcr_reg_TetR-rel_C_sf"/>
</dbReference>
<sequence>MSKAEDTKRYIIEVAAPIFNKHGYAATTMSQLTKATKLTKGAIYGNFKNKEELAIKAFDYNVALLIGAIRRRTNQSSTALERLNAIVDFYRDYYSYSKKFGGCPVLNVGVDANNQNTLLLENVRKTIKTLQGYVEKIIEKGVQKGEFKATTDPKAWAVRIDTMIQGATFITYTMDNEVYMKNTMDQIAIMITNELIQ</sequence>
<feature type="domain" description="HTH tetR-type" evidence="5">
    <location>
        <begin position="5"/>
        <end position="65"/>
    </location>
</feature>
<evidence type="ECO:0000256" key="3">
    <source>
        <dbReference type="ARBA" id="ARBA00023163"/>
    </source>
</evidence>
<keyword evidence="1" id="KW-0805">Transcription regulation</keyword>
<feature type="DNA-binding region" description="H-T-H motif" evidence="4">
    <location>
        <begin position="28"/>
        <end position="47"/>
    </location>
</feature>
<dbReference type="PRINTS" id="PR00455">
    <property type="entry name" value="HTHTETR"/>
</dbReference>
<dbReference type="Pfam" id="PF16925">
    <property type="entry name" value="TetR_C_13"/>
    <property type="match status" value="1"/>
</dbReference>
<name>A0ABU3LF92_9FLAO</name>
<dbReference type="InterPro" id="IPR009057">
    <property type="entry name" value="Homeodomain-like_sf"/>
</dbReference>
<keyword evidence="2 4" id="KW-0238">DNA-binding</keyword>
<evidence type="ECO:0000256" key="4">
    <source>
        <dbReference type="PROSITE-ProRule" id="PRU00335"/>
    </source>
</evidence>
<evidence type="ECO:0000256" key="2">
    <source>
        <dbReference type="ARBA" id="ARBA00023125"/>
    </source>
</evidence>
<dbReference type="PANTHER" id="PTHR47506:SF3">
    <property type="entry name" value="HTH-TYPE TRANSCRIPTIONAL REGULATOR LMRA"/>
    <property type="match status" value="1"/>
</dbReference>
<dbReference type="InterPro" id="IPR001647">
    <property type="entry name" value="HTH_TetR"/>
</dbReference>
<dbReference type="SUPFAM" id="SSF48498">
    <property type="entry name" value="Tetracyclin repressor-like, C-terminal domain"/>
    <property type="match status" value="1"/>
</dbReference>
<comment type="caution">
    <text evidence="6">The sequence shown here is derived from an EMBL/GenBank/DDBJ whole genome shotgun (WGS) entry which is preliminary data.</text>
</comment>
<dbReference type="RefSeq" id="WP_349241104.1">
    <property type="nucleotide sequence ID" value="NZ_JAVTTO010000002.1"/>
</dbReference>
<dbReference type="SUPFAM" id="SSF46689">
    <property type="entry name" value="Homeodomain-like"/>
    <property type="match status" value="1"/>
</dbReference>
<dbReference type="PANTHER" id="PTHR47506">
    <property type="entry name" value="TRANSCRIPTIONAL REGULATORY PROTEIN"/>
    <property type="match status" value="1"/>
</dbReference>
<dbReference type="Proteomes" id="UP001257277">
    <property type="component" value="Unassembled WGS sequence"/>
</dbReference>
<dbReference type="Gene3D" id="1.10.357.10">
    <property type="entry name" value="Tetracycline Repressor, domain 2"/>
    <property type="match status" value="1"/>
</dbReference>
<evidence type="ECO:0000313" key="7">
    <source>
        <dbReference type="Proteomes" id="UP001257277"/>
    </source>
</evidence>
<accession>A0ABU3LF92</accession>